<evidence type="ECO:0000256" key="11">
    <source>
        <dbReference type="ARBA" id="ARBA00049902"/>
    </source>
</evidence>
<dbReference type="InterPro" id="IPR036950">
    <property type="entry name" value="PBP_transglycosylase"/>
</dbReference>
<keyword evidence="9" id="KW-0511">Multifunctional enzyme</keyword>
<comment type="similarity">
    <text evidence="2">In the C-terminal section; belongs to the transpeptidase family.</text>
</comment>
<dbReference type="PANTHER" id="PTHR32282:SF15">
    <property type="entry name" value="PENICILLIN-BINDING PROTEIN 1C"/>
    <property type="match status" value="1"/>
</dbReference>
<dbReference type="GO" id="GO:0004180">
    <property type="term" value="F:carboxypeptidase activity"/>
    <property type="evidence" value="ECO:0007669"/>
    <property type="project" value="UniProtKB-KW"/>
</dbReference>
<evidence type="ECO:0000256" key="7">
    <source>
        <dbReference type="ARBA" id="ARBA00022679"/>
    </source>
</evidence>
<dbReference type="RefSeq" id="WP_332290582.1">
    <property type="nucleotide sequence ID" value="NZ_JAZIBG010000028.1"/>
</dbReference>
<feature type="compositionally biased region" description="Pro residues" evidence="12">
    <location>
        <begin position="718"/>
        <end position="727"/>
    </location>
</feature>
<dbReference type="GO" id="GO:0008955">
    <property type="term" value="F:peptidoglycan glycosyltransferase activity"/>
    <property type="evidence" value="ECO:0007669"/>
    <property type="project" value="UniProtKB-EC"/>
</dbReference>
<accession>A0AAW9QCX7</accession>
<evidence type="ECO:0000259" key="16">
    <source>
        <dbReference type="Pfam" id="PF06832"/>
    </source>
</evidence>
<keyword evidence="18" id="KW-1185">Reference proteome</keyword>
<dbReference type="InterPro" id="IPR001460">
    <property type="entry name" value="PCN-bd_Tpept"/>
</dbReference>
<dbReference type="InterPro" id="IPR050396">
    <property type="entry name" value="Glycosyltr_51/Transpeptidase"/>
</dbReference>
<keyword evidence="13" id="KW-0732">Signal</keyword>
<evidence type="ECO:0000256" key="2">
    <source>
        <dbReference type="ARBA" id="ARBA00007090"/>
    </source>
</evidence>
<protein>
    <recommendedName>
        <fullName evidence="10">peptidoglycan glycosyltransferase</fullName>
        <ecNumber evidence="10">2.4.99.28</ecNumber>
    </recommendedName>
</protein>
<dbReference type="AlphaFoldDB" id="A0AAW9QCX7"/>
<evidence type="ECO:0000256" key="6">
    <source>
        <dbReference type="ARBA" id="ARBA00022676"/>
    </source>
</evidence>
<keyword evidence="7" id="KW-0808">Transferase</keyword>
<comment type="similarity">
    <text evidence="3">In the N-terminal section; belongs to the glycosyltransferase 51 family.</text>
</comment>
<dbReference type="Pfam" id="PF00905">
    <property type="entry name" value="Transpeptidase"/>
    <property type="match status" value="1"/>
</dbReference>
<name>A0AAW9QCX7_9BURK</name>
<evidence type="ECO:0000256" key="5">
    <source>
        <dbReference type="ARBA" id="ARBA00022670"/>
    </source>
</evidence>
<feature type="chain" id="PRO_5043757224" description="peptidoglycan glycosyltransferase" evidence="13">
    <location>
        <begin position="22"/>
        <end position="727"/>
    </location>
</feature>
<dbReference type="InterPro" id="IPR023346">
    <property type="entry name" value="Lysozyme-like_dom_sf"/>
</dbReference>
<feature type="domain" description="Glycosyl transferase family 51" evidence="15">
    <location>
        <begin position="61"/>
        <end position="221"/>
    </location>
</feature>
<organism evidence="17 18">
    <name type="scientific">Aquincola agrisoli</name>
    <dbReference type="NCBI Taxonomy" id="3119538"/>
    <lineage>
        <taxon>Bacteria</taxon>
        <taxon>Pseudomonadati</taxon>
        <taxon>Pseudomonadota</taxon>
        <taxon>Betaproteobacteria</taxon>
        <taxon>Burkholderiales</taxon>
        <taxon>Sphaerotilaceae</taxon>
        <taxon>Aquincola</taxon>
    </lineage>
</organism>
<dbReference type="Pfam" id="PF06832">
    <property type="entry name" value="BiPBP_C"/>
    <property type="match status" value="1"/>
</dbReference>
<feature type="region of interest" description="Disordered" evidence="12">
    <location>
        <begin position="708"/>
        <end position="727"/>
    </location>
</feature>
<evidence type="ECO:0000259" key="15">
    <source>
        <dbReference type="Pfam" id="PF00912"/>
    </source>
</evidence>
<dbReference type="InterPro" id="IPR012338">
    <property type="entry name" value="Beta-lactam/transpept-like"/>
</dbReference>
<keyword evidence="8" id="KW-0378">Hydrolase</keyword>
<evidence type="ECO:0000256" key="12">
    <source>
        <dbReference type="SAM" id="MobiDB-lite"/>
    </source>
</evidence>
<feature type="signal peptide" evidence="13">
    <location>
        <begin position="1"/>
        <end position="21"/>
    </location>
</feature>
<evidence type="ECO:0000256" key="1">
    <source>
        <dbReference type="ARBA" id="ARBA00004752"/>
    </source>
</evidence>
<comment type="pathway">
    <text evidence="1">Cell wall biogenesis; peptidoglycan biosynthesis.</text>
</comment>
<evidence type="ECO:0000313" key="17">
    <source>
        <dbReference type="EMBL" id="MEF7615216.1"/>
    </source>
</evidence>
<dbReference type="Proteomes" id="UP001336250">
    <property type="component" value="Unassembled WGS sequence"/>
</dbReference>
<evidence type="ECO:0000313" key="18">
    <source>
        <dbReference type="Proteomes" id="UP001336250"/>
    </source>
</evidence>
<evidence type="ECO:0000256" key="9">
    <source>
        <dbReference type="ARBA" id="ARBA00023268"/>
    </source>
</evidence>
<keyword evidence="4" id="KW-0121">Carboxypeptidase</keyword>
<dbReference type="Gene3D" id="1.10.3810.10">
    <property type="entry name" value="Biosynthetic peptidoglycan transglycosylase-like"/>
    <property type="match status" value="1"/>
</dbReference>
<evidence type="ECO:0000256" key="4">
    <source>
        <dbReference type="ARBA" id="ARBA00022645"/>
    </source>
</evidence>
<gene>
    <name evidence="17" type="primary">pbpC</name>
    <name evidence="17" type="ORF">V4F39_14940</name>
</gene>
<dbReference type="InterPro" id="IPR001264">
    <property type="entry name" value="Glyco_trans_51"/>
</dbReference>
<dbReference type="Pfam" id="PF00912">
    <property type="entry name" value="Transgly"/>
    <property type="match status" value="1"/>
</dbReference>
<reference evidence="17 18" key="1">
    <citation type="submission" date="2024-02" db="EMBL/GenBank/DDBJ databases">
        <title>Genome sequence of Aquincola sp. MAHUQ-54.</title>
        <authorList>
            <person name="Huq M.A."/>
        </authorList>
    </citation>
    <scope>NUCLEOTIDE SEQUENCE [LARGE SCALE GENOMIC DNA]</scope>
    <source>
        <strain evidence="17 18">MAHUQ-54</strain>
    </source>
</reference>
<dbReference type="EMBL" id="JAZIBG010000028">
    <property type="protein sequence ID" value="MEF7615216.1"/>
    <property type="molecule type" value="Genomic_DNA"/>
</dbReference>
<dbReference type="PANTHER" id="PTHR32282">
    <property type="entry name" value="BINDING PROTEIN TRANSPEPTIDASE, PUTATIVE-RELATED"/>
    <property type="match status" value="1"/>
</dbReference>
<feature type="domain" description="Penicillin-binding protein transpeptidase" evidence="14">
    <location>
        <begin position="303"/>
        <end position="546"/>
    </location>
</feature>
<dbReference type="InterPro" id="IPR011815">
    <property type="entry name" value="PBP_1c"/>
</dbReference>
<comment type="catalytic activity">
    <reaction evidence="11">
        <text>[GlcNAc-(1-&gt;4)-Mur2Ac(oyl-L-Ala-gamma-D-Glu-L-Lys-D-Ala-D-Ala)](n)-di-trans,octa-cis-undecaprenyl diphosphate + beta-D-GlcNAc-(1-&gt;4)-Mur2Ac(oyl-L-Ala-gamma-D-Glu-L-Lys-D-Ala-D-Ala)-di-trans,octa-cis-undecaprenyl diphosphate = [GlcNAc-(1-&gt;4)-Mur2Ac(oyl-L-Ala-gamma-D-Glu-L-Lys-D-Ala-D-Ala)](n+1)-di-trans,octa-cis-undecaprenyl diphosphate + di-trans,octa-cis-undecaprenyl diphosphate + H(+)</text>
        <dbReference type="Rhea" id="RHEA:23708"/>
        <dbReference type="Rhea" id="RHEA-COMP:9602"/>
        <dbReference type="Rhea" id="RHEA-COMP:9603"/>
        <dbReference type="ChEBI" id="CHEBI:15378"/>
        <dbReference type="ChEBI" id="CHEBI:58405"/>
        <dbReference type="ChEBI" id="CHEBI:60033"/>
        <dbReference type="ChEBI" id="CHEBI:78435"/>
        <dbReference type="EC" id="2.4.99.28"/>
    </reaction>
</comment>
<evidence type="ECO:0000256" key="13">
    <source>
        <dbReference type="SAM" id="SignalP"/>
    </source>
</evidence>
<evidence type="ECO:0000259" key="14">
    <source>
        <dbReference type="Pfam" id="PF00905"/>
    </source>
</evidence>
<evidence type="ECO:0000256" key="8">
    <source>
        <dbReference type="ARBA" id="ARBA00022801"/>
    </source>
</evidence>
<dbReference type="Gene3D" id="3.40.710.10">
    <property type="entry name" value="DD-peptidase/beta-lactamase superfamily"/>
    <property type="match status" value="1"/>
</dbReference>
<evidence type="ECO:0000256" key="3">
    <source>
        <dbReference type="ARBA" id="ARBA00007739"/>
    </source>
</evidence>
<evidence type="ECO:0000256" key="10">
    <source>
        <dbReference type="ARBA" id="ARBA00044770"/>
    </source>
</evidence>
<dbReference type="GO" id="GO:0030288">
    <property type="term" value="C:outer membrane-bounded periplasmic space"/>
    <property type="evidence" value="ECO:0007669"/>
    <property type="project" value="TreeGrafter"/>
</dbReference>
<dbReference type="GO" id="GO:0009252">
    <property type="term" value="P:peptidoglycan biosynthetic process"/>
    <property type="evidence" value="ECO:0007669"/>
    <property type="project" value="InterPro"/>
</dbReference>
<dbReference type="SUPFAM" id="SSF56601">
    <property type="entry name" value="beta-lactamase/transpeptidase-like"/>
    <property type="match status" value="1"/>
</dbReference>
<dbReference type="InterPro" id="IPR009647">
    <property type="entry name" value="PBP_C"/>
</dbReference>
<dbReference type="EC" id="2.4.99.28" evidence="10"/>
<dbReference type="NCBIfam" id="TIGR02073">
    <property type="entry name" value="PBP_1c"/>
    <property type="match status" value="1"/>
</dbReference>
<dbReference type="GO" id="GO:0006508">
    <property type="term" value="P:proteolysis"/>
    <property type="evidence" value="ECO:0007669"/>
    <property type="project" value="UniProtKB-KW"/>
</dbReference>
<keyword evidence="5" id="KW-0645">Protease</keyword>
<dbReference type="SUPFAM" id="SSF53955">
    <property type="entry name" value="Lysozyme-like"/>
    <property type="match status" value="1"/>
</dbReference>
<comment type="caution">
    <text evidence="17">The sequence shown here is derived from an EMBL/GenBank/DDBJ whole genome shotgun (WGS) entry which is preliminary data.</text>
</comment>
<feature type="domain" description="Penicillin-binding C-terminal" evidence="16">
    <location>
        <begin position="627"/>
        <end position="706"/>
    </location>
</feature>
<dbReference type="GO" id="GO:0008658">
    <property type="term" value="F:penicillin binding"/>
    <property type="evidence" value="ECO:0007669"/>
    <property type="project" value="InterPro"/>
</dbReference>
<sequence>MRRRALAALAATAAAAGGALAAGLPGFADVRAAHLPSDIVVRDRHGEPLQGVRVDSRVRVGPWTALDEVSPALRTALVLGEDRRFWAHSGVDWAALARSAWANAVNTRTQGGSTLTMQLAGLLDDGLARPAGGRSVAQKIGQIAMARELEARWRKTEILEAYLNRVPLRGELVGVAAASQQLFGKHPSGLDAPEAAVMSALVRAPNAAAADVARRACGVLQAQRLPCAGIETLAAHALARRPGPTAVEPLAPHLARRVVQALGSRAPVRGDVRTTLDAAVQRLAVQALRQQLAELQRRNVQDGAVVVIDNASGEVRAWVGSAGAGLSAAHEVDAVVARRQPGSTLKPFVYGLAFERRLITPASLLDDTPAELATGVDGIGGLYQPQNYDRRFKGWVSARSALGASLNVPAVRVGAMLGPDAVFERLNALGLHIDHTAGYHGHALVLGSADVTLLDLANAYRALANGGRFGPAVWLPAAPGRPAPARAGLQVMDPRAAWLVADILADNNARALTFGLDSPLVTRRFAAVKTGTSKDLRDNWCIGFTERFTVGVWVGNADGEPMHHVSGTTGAAPVWRGIVQALQDGERAARPAAPAGVLRQAVRFEGMDEAPRDEWFIAGTEQAVWQRSAQRAPFGIVQPRDGSLFAIDPDMPPGAQRIVFEGADGVWRLDGRRIGEGSHLQWAPWPGRHVLALHGRDGRLVQQVRFEVRGAEPRHGPTGPPRQPSGR</sequence>
<keyword evidence="6" id="KW-0328">Glycosyltransferase</keyword>
<proteinExistence type="inferred from homology"/>